<name>A0A2G5RMU9_9BACL</name>
<dbReference type="Proteomes" id="UP000230559">
    <property type="component" value="Unassembled WGS sequence"/>
</dbReference>
<dbReference type="NCBIfam" id="TIGR03233">
    <property type="entry name" value="DNA_S_dndB"/>
    <property type="match status" value="1"/>
</dbReference>
<dbReference type="NCBIfam" id="TIGR03187">
    <property type="entry name" value="DGQHR"/>
    <property type="match status" value="1"/>
</dbReference>
<dbReference type="AlphaFoldDB" id="A0A2G5RMU9"/>
<organism evidence="1 2">
    <name type="scientific">Anoxybacillus flavithermus</name>
    <dbReference type="NCBI Taxonomy" id="33934"/>
    <lineage>
        <taxon>Bacteria</taxon>
        <taxon>Bacillati</taxon>
        <taxon>Bacillota</taxon>
        <taxon>Bacilli</taxon>
        <taxon>Bacillales</taxon>
        <taxon>Anoxybacillaceae</taxon>
        <taxon>Anoxybacillus</taxon>
    </lineage>
</organism>
<sequence>MDYDFTYNFPAVRGVQANREYYVAMCPLKLIPKIFLFDEEEIPPEFRAQRLLNRNRIPEITKYILENPNDYVFSSITASVDGEMNFIPYDHTNNKNIGRLVINMDARFLINDGQHRRAAIEEAISINPDLGNETISVVFFHDQGLKRSQQLFADLNKHAVTSTKSIGILYDWRDELSIITKEIIQSNDLLRILTDMENSSLSKFSPKIFTLSAIYATNKNLVALKKGSRISEDTKNFLKRFWDILTQNINEWQLVFNKQMTAHELRTNYLCSYGIILEAIGMIGYELRINNPKSWEHILKDLGRVDWSRSNTSLWLHRAYNKNGRINKNQQSIKLTKNQIKAQLGLPLSKEEEQLEYEFLKKEF</sequence>
<comment type="caution">
    <text evidence="1">The sequence shown here is derived from an EMBL/GenBank/DDBJ whole genome shotgun (WGS) entry which is preliminary data.</text>
</comment>
<reference evidence="1 2" key="1">
    <citation type="submission" date="2017-10" db="EMBL/GenBank/DDBJ databases">
        <title>Draft genome sequence of Anoxybacillus flavithermus KU2-6-11 from caldera Uzon (Russia:Kamchtka).</title>
        <authorList>
            <person name="Korzhuk A.V."/>
            <person name="Rozanov A.S."/>
            <person name="Bryanskaya A.V."/>
            <person name="Peltek S.E."/>
        </authorList>
    </citation>
    <scope>NUCLEOTIDE SEQUENCE [LARGE SCALE GENOMIC DNA]</scope>
    <source>
        <strain evidence="1 2">KU2-6_11</strain>
    </source>
</reference>
<accession>A0A2G5RMU9</accession>
<protein>
    <submittedName>
        <fullName evidence="1">DNA sulfur modification protein DndB</fullName>
    </submittedName>
</protein>
<evidence type="ECO:0000313" key="2">
    <source>
        <dbReference type="Proteomes" id="UP000230559"/>
    </source>
</evidence>
<dbReference type="Pfam" id="PF14072">
    <property type="entry name" value="DndB"/>
    <property type="match status" value="1"/>
</dbReference>
<dbReference type="InterPro" id="IPR017601">
    <property type="entry name" value="DGQHR-contain_dom"/>
</dbReference>
<dbReference type="RefSeq" id="WP_035049630.1">
    <property type="nucleotide sequence ID" value="NZ_PEDM01000035.1"/>
</dbReference>
<evidence type="ECO:0000313" key="1">
    <source>
        <dbReference type="EMBL" id="PIC03981.1"/>
    </source>
</evidence>
<proteinExistence type="predicted"/>
<dbReference type="EMBL" id="PEDM01000035">
    <property type="protein sequence ID" value="PIC03981.1"/>
    <property type="molecule type" value="Genomic_DNA"/>
</dbReference>
<dbReference type="InterPro" id="IPR017642">
    <property type="entry name" value="DNA_S_mod_DndB"/>
</dbReference>
<dbReference type="CDD" id="cd16412">
    <property type="entry name" value="dndB"/>
    <property type="match status" value="1"/>
</dbReference>
<gene>
    <name evidence="1" type="primary">dndB</name>
    <name evidence="1" type="ORF">CS060_12160</name>
</gene>